<dbReference type="PANTHER" id="PTHR43381:SF5">
    <property type="entry name" value="TR-TYPE G DOMAIN-CONTAINING PROTEIN"/>
    <property type="match status" value="1"/>
</dbReference>
<proteinExistence type="inferred from homology"/>
<dbReference type="InterPro" id="IPR000795">
    <property type="entry name" value="T_Tr_GTP-bd_dom"/>
</dbReference>
<evidence type="ECO:0000256" key="5">
    <source>
        <dbReference type="ARBA" id="ARBA00022917"/>
    </source>
</evidence>
<dbReference type="SUPFAM" id="SSF50447">
    <property type="entry name" value="Translation proteins"/>
    <property type="match status" value="2"/>
</dbReference>
<dbReference type="InterPro" id="IPR027417">
    <property type="entry name" value="P-loop_NTPase"/>
</dbReference>
<evidence type="ECO:0000256" key="3">
    <source>
        <dbReference type="ARBA" id="ARBA00022540"/>
    </source>
</evidence>
<evidence type="ECO:0000256" key="9">
    <source>
        <dbReference type="RuleBase" id="RU000644"/>
    </source>
</evidence>
<feature type="region of interest" description="G-domain" evidence="8">
    <location>
        <begin position="392"/>
        <end position="540"/>
    </location>
</feature>
<dbReference type="InterPro" id="IPR053905">
    <property type="entry name" value="EF-G-like_DII"/>
</dbReference>
<dbReference type="Gene3D" id="2.40.30.10">
    <property type="entry name" value="Translation factors"/>
    <property type="match status" value="2"/>
</dbReference>
<dbReference type="InterPro" id="IPR044145">
    <property type="entry name" value="IF2_II"/>
</dbReference>
<dbReference type="InterPro" id="IPR023115">
    <property type="entry name" value="TIF_IF2_dom3"/>
</dbReference>
<dbReference type="InterPro" id="IPR009000">
    <property type="entry name" value="Transl_B-barrel_sf"/>
</dbReference>
<evidence type="ECO:0000256" key="2">
    <source>
        <dbReference type="ARBA" id="ARBA00020675"/>
    </source>
</evidence>
<dbReference type="SUPFAM" id="SSF52540">
    <property type="entry name" value="P-loop containing nucleoside triphosphate hydrolases"/>
    <property type="match status" value="1"/>
</dbReference>
<dbReference type="Gene3D" id="3.40.50.300">
    <property type="entry name" value="P-loop containing nucleotide triphosphate hydrolases"/>
    <property type="match status" value="1"/>
</dbReference>
<keyword evidence="5 8" id="KW-0648">Protein biosynthesis</keyword>
<dbReference type="InterPro" id="IPR006847">
    <property type="entry name" value="IF2_N"/>
</dbReference>
<dbReference type="InterPro" id="IPR036925">
    <property type="entry name" value="TIF_IF2_dom3_sf"/>
</dbReference>
<feature type="compositionally biased region" description="Basic and acidic residues" evidence="10">
    <location>
        <begin position="177"/>
        <end position="208"/>
    </location>
</feature>
<keyword evidence="8" id="KW-0963">Cytoplasm</keyword>
<dbReference type="NCBIfam" id="TIGR00487">
    <property type="entry name" value="IF-2"/>
    <property type="match status" value="1"/>
</dbReference>
<evidence type="ECO:0000256" key="7">
    <source>
        <dbReference type="ARBA" id="ARBA00025162"/>
    </source>
</evidence>
<dbReference type="FunFam" id="2.40.30.10:FF:000008">
    <property type="entry name" value="Translation initiation factor IF-2"/>
    <property type="match status" value="1"/>
</dbReference>
<dbReference type="EMBL" id="MAAO01000010">
    <property type="protein sequence ID" value="OUR94850.1"/>
    <property type="molecule type" value="Genomic_DNA"/>
</dbReference>
<dbReference type="Pfam" id="PF00009">
    <property type="entry name" value="GTP_EFTU"/>
    <property type="match status" value="1"/>
</dbReference>
<feature type="binding site" evidence="8">
    <location>
        <begin position="444"/>
        <end position="448"/>
    </location>
    <ligand>
        <name>GTP</name>
        <dbReference type="ChEBI" id="CHEBI:37565"/>
    </ligand>
</feature>
<organism evidence="12 13">
    <name type="scientific">Halobacteriovorax marinus</name>
    <dbReference type="NCBI Taxonomy" id="97084"/>
    <lineage>
        <taxon>Bacteria</taxon>
        <taxon>Pseudomonadati</taxon>
        <taxon>Bdellovibrionota</taxon>
        <taxon>Bacteriovoracia</taxon>
        <taxon>Bacteriovoracales</taxon>
        <taxon>Halobacteriovoraceae</taxon>
        <taxon>Halobacteriovorax</taxon>
    </lineage>
</organism>
<dbReference type="Proteomes" id="UP000196531">
    <property type="component" value="Unassembled WGS sequence"/>
</dbReference>
<dbReference type="AlphaFoldDB" id="A0A1Y5F3Y8"/>
<evidence type="ECO:0000313" key="13">
    <source>
        <dbReference type="Proteomes" id="UP000196531"/>
    </source>
</evidence>
<feature type="binding site" evidence="8">
    <location>
        <begin position="398"/>
        <end position="405"/>
    </location>
    <ligand>
        <name>GTP</name>
        <dbReference type="ChEBI" id="CHEBI:37565"/>
    </ligand>
</feature>
<evidence type="ECO:0000256" key="4">
    <source>
        <dbReference type="ARBA" id="ARBA00022741"/>
    </source>
</evidence>
<dbReference type="GO" id="GO:0003924">
    <property type="term" value="F:GTPase activity"/>
    <property type="evidence" value="ECO:0007669"/>
    <property type="project" value="UniProtKB-UniRule"/>
</dbReference>
<dbReference type="HAMAP" id="MF_00100_B">
    <property type="entry name" value="IF_2_B"/>
    <property type="match status" value="1"/>
</dbReference>
<dbReference type="InterPro" id="IPR015760">
    <property type="entry name" value="TIF_IF2"/>
</dbReference>
<evidence type="ECO:0000256" key="6">
    <source>
        <dbReference type="ARBA" id="ARBA00023134"/>
    </source>
</evidence>
<evidence type="ECO:0000313" key="12">
    <source>
        <dbReference type="EMBL" id="OUR94850.1"/>
    </source>
</evidence>
<dbReference type="PANTHER" id="PTHR43381">
    <property type="entry name" value="TRANSLATION INITIATION FACTOR IF-2-RELATED"/>
    <property type="match status" value="1"/>
</dbReference>
<keyword evidence="3 8" id="KW-0396">Initiation factor</keyword>
<sequence length="923" mass="100284">MPMKIFELAKELNKGPLDLVEELKNQGFSVRNHMTSLTDDEVEKIMANYRSLSEEKAKSTKKKVVKKKVAKKKVAKKAKATESTSEEDSTETKKTTVVRRKTVIRKKGEETPAVDAAEVVEPVETHTEEVVEMAAEVEETSEVVEANQTETVTEDVVEAPAKETKKDDSSFGLRVVSRPEAKKAEAKKPAAETKKADGKKEDTADKPHRFTPVYIPPAKKEESTETSTDAKVVSKGRMGALASMMSGKKIVNKAQTLIQDRADTEMKSYGVSGGAGRPLYSTVKRKRIYTGAKRGTEITEVKDSKRLVKLHDGATSDQLAKKLKVKLKDMIDKCLEMNLLIKSGDFIGMILAGEIASLYDYRAENVAFDEDKVMGKESLSDEEHNKLPGRSPIITIMGHVDHGKTTLLDYIRNEKVADGEAGGITQHIGAYSVNVKDSKLTFLDTPGHAAFASMRQRGADVTDLVVLVVAADDGVMPQTRESVKYCKNAGKPVIVAVNKMDKEGINPDRIKSELAELDMSPEEWGGDTQFVEISALKGDGVDNLLESIALQTEMLELRASDTGVVDGVVIESKVEQGRGPVATVLIQAGTLKKGDSIVVGETFGRARSLTDHLGNQLDSAGPSTPVQVLGLDQAPSPGDSVNVVKNEREAKKICQNRALERMKLDLKPKAKVSLEDFFGMAASEGSETKVLNLIIRSDVQGSFEAIKQSLTALSNTEVEVKVIAGGVGAINDSDVTLAETSGAFIIGFNMRPNTTARRLAEVKSIDVKTYSIIYELINDITLAIEGMLDPDTVEEFIGRAEVKDTFSVPKIGTIAGSSVIDGKIKEGCNIRLLRDGKILFDGKMSSLKRFKDDVKEVKNGFECGIALEGYTDIKVNDQFEAYMLVEKKRTLEDVAKEEKLAAEAAELAALEAAEAAAAAEATE</sequence>
<evidence type="ECO:0000256" key="8">
    <source>
        <dbReference type="HAMAP-Rule" id="MF_00100"/>
    </source>
</evidence>
<dbReference type="FunFam" id="2.40.30.10:FF:000054">
    <property type="entry name" value="Translation initiation factor IF-2"/>
    <property type="match status" value="1"/>
</dbReference>
<evidence type="ECO:0000256" key="10">
    <source>
        <dbReference type="SAM" id="MobiDB-lite"/>
    </source>
</evidence>
<dbReference type="CDD" id="cd01887">
    <property type="entry name" value="IF2_eIF5B"/>
    <property type="match status" value="1"/>
</dbReference>
<evidence type="ECO:0000256" key="1">
    <source>
        <dbReference type="ARBA" id="ARBA00007733"/>
    </source>
</evidence>
<dbReference type="NCBIfam" id="TIGR00231">
    <property type="entry name" value="small_GTP"/>
    <property type="match status" value="1"/>
</dbReference>
<dbReference type="Pfam" id="PF22042">
    <property type="entry name" value="EF-G_D2"/>
    <property type="match status" value="1"/>
</dbReference>
<comment type="similarity">
    <text evidence="1 8 9">Belongs to the TRAFAC class translation factor GTPase superfamily. Classic translation factor GTPase family. IF-2 subfamily.</text>
</comment>
<feature type="region of interest" description="Disordered" evidence="10">
    <location>
        <begin position="72"/>
        <end position="96"/>
    </location>
</feature>
<protein>
    <recommendedName>
        <fullName evidence="2 8">Translation initiation factor IF-2</fullName>
    </recommendedName>
</protein>
<dbReference type="GO" id="GO:0005525">
    <property type="term" value="F:GTP binding"/>
    <property type="evidence" value="ECO:0007669"/>
    <property type="project" value="UniProtKB-KW"/>
</dbReference>
<reference evidence="13" key="1">
    <citation type="journal article" date="2017" name="Proc. Natl. Acad. Sci. U.S.A.">
        <title>Simulation of Deepwater Horizon oil plume reveals substrate specialization within a complex community of hydrocarbon-degraders.</title>
        <authorList>
            <person name="Hu P."/>
            <person name="Dubinsky E.A."/>
            <person name="Probst A.J."/>
            <person name="Wang J."/>
            <person name="Sieber C.M.K."/>
            <person name="Tom L.M."/>
            <person name="Gardinali P."/>
            <person name="Banfield J.F."/>
            <person name="Atlas R.M."/>
            <person name="Andersen G.L."/>
        </authorList>
    </citation>
    <scope>NUCLEOTIDE SEQUENCE [LARGE SCALE GENOMIC DNA]</scope>
</reference>
<dbReference type="FunFam" id="3.40.50.300:FF:000019">
    <property type="entry name" value="Translation initiation factor IF-2"/>
    <property type="match status" value="1"/>
</dbReference>
<dbReference type="GO" id="GO:0003743">
    <property type="term" value="F:translation initiation factor activity"/>
    <property type="evidence" value="ECO:0007669"/>
    <property type="project" value="UniProtKB-UniRule"/>
</dbReference>
<comment type="function">
    <text evidence="7 8 9">One of the essential components for the initiation of protein synthesis. Protects formylmethionyl-tRNA from spontaneous hydrolysis and promotes its binding to the 30S ribosomal subunits. Also involved in the hydrolysis of GTP during the formation of the 70S ribosomal complex.</text>
</comment>
<dbReference type="Gene3D" id="3.40.50.10050">
    <property type="entry name" value="Translation initiation factor IF- 2, domain 3"/>
    <property type="match status" value="1"/>
</dbReference>
<dbReference type="InterPro" id="IPR000178">
    <property type="entry name" value="TF_IF2_bacterial-like"/>
</dbReference>
<keyword evidence="6 8" id="KW-0342">GTP-binding</keyword>
<dbReference type="PROSITE" id="PS51722">
    <property type="entry name" value="G_TR_2"/>
    <property type="match status" value="1"/>
</dbReference>
<dbReference type="PROSITE" id="PS01176">
    <property type="entry name" value="IF2"/>
    <property type="match status" value="1"/>
</dbReference>
<dbReference type="Gene3D" id="1.10.10.2480">
    <property type="match status" value="1"/>
</dbReference>
<dbReference type="SUPFAM" id="SSF52156">
    <property type="entry name" value="Initiation factor IF2/eIF5b, domain 3"/>
    <property type="match status" value="1"/>
</dbReference>
<keyword evidence="4 8" id="KW-0547">Nucleotide-binding</keyword>
<comment type="subcellular location">
    <subcellularLocation>
        <location evidence="8">Cytoplasm</location>
    </subcellularLocation>
</comment>
<accession>A0A1Y5F3Y8</accession>
<dbReference type="FunFam" id="3.40.50.10050:FF:000001">
    <property type="entry name" value="Translation initiation factor IF-2"/>
    <property type="match status" value="1"/>
</dbReference>
<dbReference type="Pfam" id="PF11987">
    <property type="entry name" value="IF-2"/>
    <property type="match status" value="1"/>
</dbReference>
<gene>
    <name evidence="8" type="primary">infB</name>
    <name evidence="12" type="ORF">A9Q84_17230</name>
</gene>
<dbReference type="CDD" id="cd03702">
    <property type="entry name" value="IF2_mtIF2_II"/>
    <property type="match status" value="1"/>
</dbReference>
<dbReference type="CDD" id="cd03692">
    <property type="entry name" value="mtIF2_IVc"/>
    <property type="match status" value="1"/>
</dbReference>
<name>A0A1Y5F3Y8_9BACT</name>
<dbReference type="GO" id="GO:0005829">
    <property type="term" value="C:cytosol"/>
    <property type="evidence" value="ECO:0007669"/>
    <property type="project" value="TreeGrafter"/>
</dbReference>
<dbReference type="Pfam" id="PF04760">
    <property type="entry name" value="IF2_N"/>
    <property type="match status" value="1"/>
</dbReference>
<feature type="domain" description="Tr-type G" evidence="11">
    <location>
        <begin position="389"/>
        <end position="558"/>
    </location>
</feature>
<comment type="caution">
    <text evidence="12">The sequence shown here is derived from an EMBL/GenBank/DDBJ whole genome shotgun (WGS) entry which is preliminary data.</text>
</comment>
<feature type="binding site" evidence="8">
    <location>
        <begin position="498"/>
        <end position="501"/>
    </location>
    <ligand>
        <name>GTP</name>
        <dbReference type="ChEBI" id="CHEBI:37565"/>
    </ligand>
</feature>
<evidence type="ECO:0000259" key="11">
    <source>
        <dbReference type="PROSITE" id="PS51722"/>
    </source>
</evidence>
<dbReference type="InterPro" id="IPR005225">
    <property type="entry name" value="Small_GTP-bd"/>
</dbReference>
<feature type="region of interest" description="Disordered" evidence="10">
    <location>
        <begin position="177"/>
        <end position="213"/>
    </location>
</feature>